<organism evidence="2 3">
    <name type="scientific">Lysinibacillus fusiformis</name>
    <dbReference type="NCBI Taxonomy" id="28031"/>
    <lineage>
        <taxon>Bacteria</taxon>
        <taxon>Bacillati</taxon>
        <taxon>Bacillota</taxon>
        <taxon>Bacilli</taxon>
        <taxon>Bacillales</taxon>
        <taxon>Bacillaceae</taxon>
        <taxon>Lysinibacillus</taxon>
    </lineage>
</organism>
<gene>
    <name evidence="2" type="ORF">BG258_12315</name>
</gene>
<keyword evidence="1" id="KW-0812">Transmembrane</keyword>
<protein>
    <submittedName>
        <fullName evidence="2">Uncharacterized protein</fullName>
    </submittedName>
</protein>
<accession>A0A1E4R836</accession>
<dbReference type="AlphaFoldDB" id="A0A1E4R836"/>
<dbReference type="Proteomes" id="UP000094784">
    <property type="component" value="Unassembled WGS sequence"/>
</dbReference>
<comment type="caution">
    <text evidence="2">The sequence shown here is derived from an EMBL/GenBank/DDBJ whole genome shotgun (WGS) entry which is preliminary data.</text>
</comment>
<feature type="transmembrane region" description="Helical" evidence="1">
    <location>
        <begin position="79"/>
        <end position="97"/>
    </location>
</feature>
<keyword evidence="1" id="KW-1133">Transmembrane helix</keyword>
<evidence type="ECO:0000313" key="3">
    <source>
        <dbReference type="Proteomes" id="UP000094784"/>
    </source>
</evidence>
<dbReference type="EMBL" id="MECQ01000001">
    <property type="protein sequence ID" value="ODV56621.1"/>
    <property type="molecule type" value="Genomic_DNA"/>
</dbReference>
<proteinExistence type="predicted"/>
<evidence type="ECO:0000256" key="1">
    <source>
        <dbReference type="SAM" id="Phobius"/>
    </source>
</evidence>
<feature type="transmembrane region" description="Helical" evidence="1">
    <location>
        <begin position="6"/>
        <end position="30"/>
    </location>
</feature>
<sequence>MIRFWHFPVSAILLIIGINAAIDFITFLAINTEIKTTISQFFPSLTSSIYNADDFEMYSEKLNETNIALMHSIIDIRSIPSAIICLITGVLLLINPIRESIEDFVKSLFKHYFT</sequence>
<reference evidence="2 3" key="1">
    <citation type="submission" date="2016-09" db="EMBL/GenBank/DDBJ databases">
        <title>Draft genome sequence of the soil isolate, Lysinibacillus fusiformis M5, a potential hypoxanthine producer.</title>
        <authorList>
            <person name="Gallegos-Monterrosa R."/>
            <person name="Maroti G."/>
            <person name="Balint B."/>
            <person name="Kovacs A.T."/>
        </authorList>
    </citation>
    <scope>NUCLEOTIDE SEQUENCE [LARGE SCALE GENOMIC DNA]</scope>
    <source>
        <strain evidence="2 3">M5</strain>
    </source>
</reference>
<dbReference type="RefSeq" id="WP_069481610.1">
    <property type="nucleotide sequence ID" value="NZ_KV766182.1"/>
</dbReference>
<evidence type="ECO:0000313" key="2">
    <source>
        <dbReference type="EMBL" id="ODV56621.1"/>
    </source>
</evidence>
<keyword evidence="1" id="KW-0472">Membrane</keyword>
<name>A0A1E4R836_9BACI</name>